<dbReference type="Proteomes" id="UP000648984">
    <property type="component" value="Unassembled WGS sequence"/>
</dbReference>
<proteinExistence type="predicted"/>
<feature type="transmembrane region" description="Helical" evidence="1">
    <location>
        <begin position="37"/>
        <end position="57"/>
    </location>
</feature>
<gene>
    <name evidence="2" type="ORF">GPA25_16470</name>
</gene>
<evidence type="ECO:0000313" key="2">
    <source>
        <dbReference type="EMBL" id="NMG76355.1"/>
    </source>
</evidence>
<sequence>MRARALPRHCFSCCSTPRAIRSARSSTSISEMVRASFYWLLGITAFLIACEIVLHALPVSSATETGYYSDPLIITYPPGHQWTTATGWDLRNAQRNRSNNAGFLADRDFVYEERAVALVGDSYVEASMLAAADRPGAQLERSLGDRPVYAMGGPGSALLDYAERIRLAHEQYGVRDFVVLMERGDVRQSLCGSGNIHGPCLDRQSLQPRTETQAAPGLAKRILRHSAFAQYLFSQLKFSPERLWRQIVMQSGPVAPTKPAVAGGMANRAGLARADAPVREVDAVAEAFFSRIKPYVSGKLVIVIDSDRAGPNTGMPVPDADRARFISLARAAGALVIDTEPVFREHFARYPLKLEVGPYDGHMNALAVRLAMQAAVDGLATFR</sequence>
<reference evidence="2 3" key="1">
    <citation type="submission" date="2019-12" db="EMBL/GenBank/DDBJ databases">
        <title>Comparative genomics gives insights into the taxonomy of the Azoarcus-Aromatoleum group and reveals separate origins of nif in the plant-associated Azoarcus and non-plant-associated Aromatoleum sub-groups.</title>
        <authorList>
            <person name="Lafos M."/>
            <person name="Maluk M."/>
            <person name="Batista M."/>
            <person name="Junghare M."/>
            <person name="Carmona M."/>
            <person name="Faoro H."/>
            <person name="Cruz L.M."/>
            <person name="Battistoni F."/>
            <person name="De Souza E."/>
            <person name="Pedrosa F."/>
            <person name="Chen W.-M."/>
            <person name="Poole P.S."/>
            <person name="Dixon R.A."/>
            <person name="James E.K."/>
        </authorList>
    </citation>
    <scope>NUCLEOTIDE SEQUENCE [LARGE SCALE GENOMIC DNA]</scope>
    <source>
        <strain evidence="2 3">22Lin</strain>
    </source>
</reference>
<dbReference type="EMBL" id="WTVQ01000030">
    <property type="protein sequence ID" value="NMG76355.1"/>
    <property type="molecule type" value="Genomic_DNA"/>
</dbReference>
<keyword evidence="1" id="KW-0812">Transmembrane</keyword>
<comment type="caution">
    <text evidence="2">The sequence shown here is derived from an EMBL/GenBank/DDBJ whole genome shotgun (WGS) entry which is preliminary data.</text>
</comment>
<accession>A0ABX1QFS6</accession>
<evidence type="ECO:0008006" key="4">
    <source>
        <dbReference type="Google" id="ProtNLM"/>
    </source>
</evidence>
<keyword evidence="1" id="KW-0472">Membrane</keyword>
<keyword evidence="3" id="KW-1185">Reference proteome</keyword>
<keyword evidence="1" id="KW-1133">Transmembrane helix</keyword>
<organism evidence="2 3">
    <name type="scientific">Aromatoleum diolicum</name>
    <dbReference type="NCBI Taxonomy" id="75796"/>
    <lineage>
        <taxon>Bacteria</taxon>
        <taxon>Pseudomonadati</taxon>
        <taxon>Pseudomonadota</taxon>
        <taxon>Betaproteobacteria</taxon>
        <taxon>Rhodocyclales</taxon>
        <taxon>Rhodocyclaceae</taxon>
        <taxon>Aromatoleum</taxon>
    </lineage>
</organism>
<evidence type="ECO:0000313" key="3">
    <source>
        <dbReference type="Proteomes" id="UP000648984"/>
    </source>
</evidence>
<evidence type="ECO:0000256" key="1">
    <source>
        <dbReference type="SAM" id="Phobius"/>
    </source>
</evidence>
<name>A0ABX1QFS6_9RHOO</name>
<protein>
    <recommendedName>
        <fullName evidence="4">SGNH hydrolase-type esterase domain-containing protein</fullName>
    </recommendedName>
</protein>